<dbReference type="InterPro" id="IPR046335">
    <property type="entry name" value="LacI/GalR-like_sensor"/>
</dbReference>
<dbReference type="KEGG" id="fax:FUAX_25130"/>
<evidence type="ECO:0000256" key="2">
    <source>
        <dbReference type="ARBA" id="ARBA00023015"/>
    </source>
</evidence>
<gene>
    <name evidence="6" type="ORF">FUAX_25130</name>
</gene>
<dbReference type="Pfam" id="PF13377">
    <property type="entry name" value="Peripla_BP_3"/>
    <property type="match status" value="1"/>
</dbReference>
<accession>A0AAU9CM44</accession>
<dbReference type="PANTHER" id="PTHR30146">
    <property type="entry name" value="LACI-RELATED TRANSCRIPTIONAL REPRESSOR"/>
    <property type="match status" value="1"/>
</dbReference>
<sequence>MSGLGQIFLEMKKKTSLSDIAKALDVSTTLVSLVLNGKAKEHRISQRMCEKVKAKAKELNYVPNHLARGLRTGKTNTLGLIVADIANPFFAKLSRAVEDEADKHGLKVIFGSSDENAEKSAELIRIFQDRQMDGIIVAAAEKTEDQIEELLETKTPVVLVDRYFPDLNVDLVAVDNYQASFNAVEHLVSQGHKRIGMIGIRGDIYHLQKREEGFRDGLKAHGLEENDDWIRFTSSWKEFSEISEQLEHILSSPERPTALFLAKNHLGVGALEYFQNKGIRVPEDMAIVSFDDSETFRLASTPVTAVEQPIEQLGREAVKLVVEKVKGKVENKEYREVFLQTQMLVRESSGPHED</sequence>
<dbReference type="CDD" id="cd19977">
    <property type="entry name" value="PBP1_EndR-like"/>
    <property type="match status" value="1"/>
</dbReference>
<dbReference type="Pfam" id="PF00356">
    <property type="entry name" value="LacI"/>
    <property type="match status" value="1"/>
</dbReference>
<dbReference type="PANTHER" id="PTHR30146:SF148">
    <property type="entry name" value="HTH-TYPE TRANSCRIPTIONAL REPRESSOR PURR-RELATED"/>
    <property type="match status" value="1"/>
</dbReference>
<keyword evidence="3" id="KW-0238">DNA-binding</keyword>
<dbReference type="Gene3D" id="3.40.50.2300">
    <property type="match status" value="2"/>
</dbReference>
<reference evidence="6 7" key="1">
    <citation type="submission" date="2021-12" db="EMBL/GenBank/DDBJ databases">
        <title>Genome sequencing of bacteria with rrn-lacking chromosome and rrn-plasmid.</title>
        <authorList>
            <person name="Anda M."/>
            <person name="Iwasaki W."/>
        </authorList>
    </citation>
    <scope>NUCLEOTIDE SEQUENCE [LARGE SCALE GENOMIC DNA]</scope>
    <source>
        <strain evidence="6 7">DSM 100852</strain>
    </source>
</reference>
<evidence type="ECO:0000259" key="5">
    <source>
        <dbReference type="PROSITE" id="PS50932"/>
    </source>
</evidence>
<dbReference type="GO" id="GO:0003700">
    <property type="term" value="F:DNA-binding transcription factor activity"/>
    <property type="evidence" value="ECO:0007669"/>
    <property type="project" value="TreeGrafter"/>
</dbReference>
<dbReference type="EMBL" id="AP025314">
    <property type="protein sequence ID" value="BDD10081.1"/>
    <property type="molecule type" value="Genomic_DNA"/>
</dbReference>
<keyword evidence="1" id="KW-0678">Repressor</keyword>
<dbReference type="SUPFAM" id="SSF53822">
    <property type="entry name" value="Periplasmic binding protein-like I"/>
    <property type="match status" value="1"/>
</dbReference>
<dbReference type="InterPro" id="IPR028082">
    <property type="entry name" value="Peripla_BP_I"/>
</dbReference>
<evidence type="ECO:0000313" key="6">
    <source>
        <dbReference type="EMBL" id="BDD10081.1"/>
    </source>
</evidence>
<dbReference type="Proteomes" id="UP001348817">
    <property type="component" value="Chromosome"/>
</dbReference>
<evidence type="ECO:0000256" key="1">
    <source>
        <dbReference type="ARBA" id="ARBA00022491"/>
    </source>
</evidence>
<dbReference type="GO" id="GO:0000976">
    <property type="term" value="F:transcription cis-regulatory region binding"/>
    <property type="evidence" value="ECO:0007669"/>
    <property type="project" value="TreeGrafter"/>
</dbReference>
<dbReference type="CDD" id="cd01392">
    <property type="entry name" value="HTH_LacI"/>
    <property type="match status" value="1"/>
</dbReference>
<dbReference type="PROSITE" id="PS50932">
    <property type="entry name" value="HTH_LACI_2"/>
    <property type="match status" value="1"/>
</dbReference>
<protein>
    <submittedName>
        <fullName evidence="6">LacI family transcriptional regulator</fullName>
    </submittedName>
</protein>
<dbReference type="Gene3D" id="1.10.260.40">
    <property type="entry name" value="lambda repressor-like DNA-binding domains"/>
    <property type="match status" value="1"/>
</dbReference>
<dbReference type="SUPFAM" id="SSF47413">
    <property type="entry name" value="lambda repressor-like DNA-binding domains"/>
    <property type="match status" value="1"/>
</dbReference>
<dbReference type="AlphaFoldDB" id="A0AAU9CM44"/>
<name>A0AAU9CM44_9BACT</name>
<dbReference type="InterPro" id="IPR000843">
    <property type="entry name" value="HTH_LacI"/>
</dbReference>
<evidence type="ECO:0000256" key="3">
    <source>
        <dbReference type="ARBA" id="ARBA00023125"/>
    </source>
</evidence>
<evidence type="ECO:0000313" key="7">
    <source>
        <dbReference type="Proteomes" id="UP001348817"/>
    </source>
</evidence>
<keyword evidence="2" id="KW-0805">Transcription regulation</keyword>
<dbReference type="SMART" id="SM00354">
    <property type="entry name" value="HTH_LACI"/>
    <property type="match status" value="1"/>
</dbReference>
<organism evidence="6 7">
    <name type="scientific">Fulvitalea axinellae</name>
    <dbReference type="NCBI Taxonomy" id="1182444"/>
    <lineage>
        <taxon>Bacteria</taxon>
        <taxon>Pseudomonadati</taxon>
        <taxon>Bacteroidota</taxon>
        <taxon>Cytophagia</taxon>
        <taxon>Cytophagales</taxon>
        <taxon>Persicobacteraceae</taxon>
        <taxon>Fulvitalea</taxon>
    </lineage>
</organism>
<keyword evidence="7" id="KW-1185">Reference proteome</keyword>
<feature type="domain" description="HTH lacI-type" evidence="5">
    <location>
        <begin position="15"/>
        <end position="72"/>
    </location>
</feature>
<evidence type="ECO:0000256" key="4">
    <source>
        <dbReference type="ARBA" id="ARBA00023163"/>
    </source>
</evidence>
<dbReference type="InterPro" id="IPR010982">
    <property type="entry name" value="Lambda_DNA-bd_dom_sf"/>
</dbReference>
<keyword evidence="4" id="KW-0804">Transcription</keyword>
<proteinExistence type="predicted"/>